<evidence type="ECO:0000313" key="6">
    <source>
        <dbReference type="EMBL" id="CCJ29267.1"/>
    </source>
</evidence>
<dbReference type="GO" id="GO:0006974">
    <property type="term" value="P:DNA damage response"/>
    <property type="evidence" value="ECO:0007669"/>
    <property type="project" value="TreeGrafter"/>
</dbReference>
<feature type="transmembrane region" description="Helical" evidence="3">
    <location>
        <begin position="949"/>
        <end position="968"/>
    </location>
</feature>
<dbReference type="GO" id="GO:0030289">
    <property type="term" value="C:protein phosphatase 4 complex"/>
    <property type="evidence" value="ECO:0007669"/>
    <property type="project" value="TreeGrafter"/>
</dbReference>
<evidence type="ECO:0000256" key="1">
    <source>
        <dbReference type="ARBA" id="ARBA00004123"/>
    </source>
</evidence>
<protein>
    <recommendedName>
        <fullName evidence="8">Serine/threonine-protein phosphatase 4 regulatory subunit 3-like central domain-containing protein</fullName>
    </recommendedName>
</protein>
<dbReference type="PANTHER" id="PTHR23318:SF0">
    <property type="entry name" value="SERINE_THREONINE-PROTEIN PHOSPHATASE 4 REGULATORY SUBUNIT 3"/>
    <property type="match status" value="1"/>
</dbReference>
<evidence type="ECO:0000256" key="3">
    <source>
        <dbReference type="SAM" id="Phobius"/>
    </source>
</evidence>
<dbReference type="Proteomes" id="UP000010422">
    <property type="component" value="Unassembled WGS sequence"/>
</dbReference>
<evidence type="ECO:0000256" key="2">
    <source>
        <dbReference type="ARBA" id="ARBA00023242"/>
    </source>
</evidence>
<dbReference type="PANTHER" id="PTHR23318">
    <property type="entry name" value="ATP SYNTHASE GAMMA-RELATED"/>
    <property type="match status" value="1"/>
</dbReference>
<feature type="transmembrane region" description="Helical" evidence="3">
    <location>
        <begin position="1002"/>
        <end position="1021"/>
    </location>
</feature>
<reference evidence="6 7" key="1">
    <citation type="journal article" date="2012" name="MBio">
        <title>De novo assembly of the Pneumocystis jirovecii genome from a single bronchoalveolar lavage fluid specimen from a patient.</title>
        <authorList>
            <person name="Cisse O.H."/>
            <person name="Pagni M."/>
            <person name="Hauser P.M."/>
        </authorList>
    </citation>
    <scope>NUCLEOTIDE SEQUENCE [LARGE SCALE GENOMIC DNA]</scope>
    <source>
        <strain evidence="6 7">SE8</strain>
    </source>
</reference>
<feature type="non-terminal residue" evidence="6">
    <location>
        <position position="1032"/>
    </location>
</feature>
<comment type="caution">
    <text evidence="6">The sequence shown here is derived from an EMBL/GenBank/DDBJ whole genome shotgun (WGS) entry which is preliminary data.</text>
</comment>
<dbReference type="InterPro" id="IPR006887">
    <property type="entry name" value="P4R3-like_central_dom"/>
</dbReference>
<dbReference type="InParanoid" id="L0PAL9"/>
<dbReference type="AlphaFoldDB" id="L0PAL9"/>
<proteinExistence type="predicted"/>
<feature type="domain" description="Serine/threonine-protein phosphatase 4 regulatory subunit 3-like central" evidence="4">
    <location>
        <begin position="133"/>
        <end position="624"/>
    </location>
</feature>
<gene>
    <name evidence="6" type="ORF">PNEJI1_000772</name>
</gene>
<evidence type="ECO:0000259" key="5">
    <source>
        <dbReference type="Pfam" id="PF22972"/>
    </source>
</evidence>
<dbReference type="GO" id="GO:0005654">
    <property type="term" value="C:nucleoplasm"/>
    <property type="evidence" value="ECO:0007669"/>
    <property type="project" value="TreeGrafter"/>
</dbReference>
<feature type="transmembrane region" description="Helical" evidence="3">
    <location>
        <begin position="831"/>
        <end position="851"/>
    </location>
</feature>
<dbReference type="InterPro" id="IPR051137">
    <property type="entry name" value="PP4R3-like"/>
</dbReference>
<dbReference type="InterPro" id="IPR055236">
    <property type="entry name" value="EVH1_PP4R3"/>
</dbReference>
<dbReference type="Pfam" id="PF22972">
    <property type="entry name" value="EVH1_PP4R3"/>
    <property type="match status" value="1"/>
</dbReference>
<feature type="transmembrane region" description="Helical" evidence="3">
    <location>
        <begin position="925"/>
        <end position="942"/>
    </location>
</feature>
<organism evidence="7">
    <name type="scientific">Pneumocystis jirovecii</name>
    <name type="common">Human pneumocystis pneumonia agent</name>
    <dbReference type="NCBI Taxonomy" id="42068"/>
    <lineage>
        <taxon>Eukaryota</taxon>
        <taxon>Fungi</taxon>
        <taxon>Dikarya</taxon>
        <taxon>Ascomycota</taxon>
        <taxon>Taphrinomycotina</taxon>
        <taxon>Pneumocystomycetes</taxon>
        <taxon>Pneumocystaceae</taxon>
        <taxon>Pneumocystis</taxon>
    </lineage>
</organism>
<dbReference type="GO" id="GO:0072542">
    <property type="term" value="F:protein phosphatase activator activity"/>
    <property type="evidence" value="ECO:0007669"/>
    <property type="project" value="TreeGrafter"/>
</dbReference>
<dbReference type="STRING" id="1209962.L0PAL9"/>
<keyword evidence="3" id="KW-0472">Membrane</keyword>
<feature type="transmembrane region" description="Helical" evidence="3">
    <location>
        <begin position="895"/>
        <end position="919"/>
    </location>
</feature>
<accession>L0PAL9</accession>
<dbReference type="EMBL" id="CAKM01000171">
    <property type="protein sequence ID" value="CCJ29267.1"/>
    <property type="molecule type" value="Genomic_DNA"/>
</dbReference>
<evidence type="ECO:0000259" key="4">
    <source>
        <dbReference type="Pfam" id="PF04802"/>
    </source>
</evidence>
<comment type="subcellular location">
    <subcellularLocation>
        <location evidence="1">Nucleus</location>
    </subcellularLocation>
</comment>
<dbReference type="VEuPathDB" id="FungiDB:PNEJI1_000772"/>
<keyword evidence="2" id="KW-0539">Nucleus</keyword>
<keyword evidence="3" id="KW-1133">Transmembrane helix</keyword>
<evidence type="ECO:0000313" key="7">
    <source>
        <dbReference type="Proteomes" id="UP000010422"/>
    </source>
</evidence>
<evidence type="ECO:0008006" key="8">
    <source>
        <dbReference type="Google" id="ProtNLM"/>
    </source>
</evidence>
<dbReference type="FunCoup" id="L0PAL9">
    <property type="interactions" value="505"/>
</dbReference>
<name>L0PAL9_PNEJI</name>
<feature type="transmembrane region" description="Helical" evidence="3">
    <location>
        <begin position="807"/>
        <end position="826"/>
    </location>
</feature>
<dbReference type="InterPro" id="IPR011993">
    <property type="entry name" value="PH-like_dom_sf"/>
</dbReference>
<dbReference type="Gene3D" id="2.30.29.30">
    <property type="entry name" value="Pleckstrin-homology domain (PH domain)/Phosphotyrosine-binding domain (PTB)"/>
    <property type="match status" value="1"/>
</dbReference>
<dbReference type="Pfam" id="PF04802">
    <property type="entry name" value="PP4R3"/>
    <property type="match status" value="1"/>
</dbReference>
<feature type="domain" description="PP4R3 EVH1-like" evidence="5">
    <location>
        <begin position="6"/>
        <end position="70"/>
    </location>
</feature>
<feature type="transmembrane region" description="Helical" evidence="3">
    <location>
        <begin position="863"/>
        <end position="883"/>
    </location>
</feature>
<keyword evidence="3" id="KW-0812">Transmembrane</keyword>
<sequence length="1032" mass="119854">MDGYFVVKSETNIEQVLLRSKIVCEDLYQIQQKTLIVWQELDGTDIALSFQEVDGCDEMWNFLNEVRKTLLATSEVLKPLDLESQIDDHVGKVCLFFLFFFLFQDEFFSDDVTKQNPSSPVILPAPELSNLVEIDAMILKANQTVFGKESLAKFVLNENYISQLISLLDVCEDLEILNDLHLLCSIMKNISLYTLILIESLDDIILGVVGILEYDSEFTTYKANYREYLSDTSKFKQVVDIKNTEIRNKIHQTFRLQYLKDVVLARVIDDLTFSILNTLIFFNQVDIVQHFQHNDEFLKELFGLFKDDSVELKRKFDAVIFINQICNVGKTLQSASRVSLYTTLVANSLFDVVRFALYSESSICIAGAEILMAIIEYDPSLVRSFILDQVNINDKSLLDVLIDLLHYESDLGIKVQIYETIRVLMDPTSISLDSISKFDISLQKSSVSDTDKFLQLFYDKSAKFLFEPILKLDLPTKEIDSISSTLLMYLCELLCFFVKVHSFRSKFFILSTNISCKIASLFTFPEKYIRLASLRYFRTCIGLNDEFYSRHFIKNNLFSPILSAYIEINDRDNLLSSACLEFFDVIRKENMKSIVNHLIETNGERIKNLNNIPIFDQLIKKYEQYHDKSHEIENSKTEDAKHTSVGRWSDARHVDIEEENYFNTSDDEDKDGIEKLDNFEEKKLVDYPDDDVEVYKKPDSNDYHIYDDNADFPLSSDKIAEKRHRDEDDDLGLLTCAKRNFAFDAKSTSPQSSPKKIAISIGNFKKATSSDGIGRTTFLSSSPTKFDFTMTGFVINCFRNAEKHPSAITVSVYSQYICTICILYVLHMHIIYVHSMCTFYLYIISVLYILYDHYVTIVYDVSALYLFVLYTQAMSAIYAFYVYTQSVHCIHTICVLYALYMHYMLVICFMLSICVLYYFHTICGLYALYLYCMYYICTVQVLSILYGIYACYMSCMRIIFVLYAYLYMCMQRTPSVSSVHCLHVHSIHVDLDYVYCMHTVCILYVCYMSYMYVVLCMYTCYTQNCMHVCYMQ</sequence>